<organism evidence="1 2">
    <name type="scientific">Peronosclerospora sorghi</name>
    <dbReference type="NCBI Taxonomy" id="230839"/>
    <lineage>
        <taxon>Eukaryota</taxon>
        <taxon>Sar</taxon>
        <taxon>Stramenopiles</taxon>
        <taxon>Oomycota</taxon>
        <taxon>Peronosporomycetes</taxon>
        <taxon>Peronosporales</taxon>
        <taxon>Peronosporaceae</taxon>
        <taxon>Peronosclerospora</taxon>
    </lineage>
</organism>
<name>A0ACC0WBJ6_9STRA</name>
<keyword evidence="2" id="KW-1185">Reference proteome</keyword>
<proteinExistence type="predicted"/>
<sequence length="188" mass="19850">MPAYLKELPNNENLTQELAHPGKDTTQYTEFAMAFSEAGKTWSPEFCKAKFPGASMTNGEAFGDPCCTWKKGGKPDFTIEAFTTTPTKATKCPSGGDETGESTDPKQSHADNAATKEGKPKEGDDYSEPPPADAATKEGEPKEGDDYSEPPPADAATKGDLPPTGEGAASPPPSSGGCTAKPYRKLRR</sequence>
<reference evidence="1 2" key="1">
    <citation type="journal article" date="2022" name="bioRxiv">
        <title>The genome of the oomycete Peronosclerospora sorghi, a cosmopolitan pathogen of maize and sorghum, is inflated with dispersed pseudogenes.</title>
        <authorList>
            <person name="Fletcher K."/>
            <person name="Martin F."/>
            <person name="Isakeit T."/>
            <person name="Cavanaugh K."/>
            <person name="Magill C."/>
            <person name="Michelmore R."/>
        </authorList>
    </citation>
    <scope>NUCLEOTIDE SEQUENCE [LARGE SCALE GENOMIC DNA]</scope>
    <source>
        <strain evidence="1">P6</strain>
    </source>
</reference>
<dbReference type="EMBL" id="CM047581">
    <property type="protein sequence ID" value="KAI9916193.1"/>
    <property type="molecule type" value="Genomic_DNA"/>
</dbReference>
<dbReference type="Proteomes" id="UP001163321">
    <property type="component" value="Chromosome 2"/>
</dbReference>
<evidence type="ECO:0000313" key="1">
    <source>
        <dbReference type="EMBL" id="KAI9916193.1"/>
    </source>
</evidence>
<protein>
    <submittedName>
        <fullName evidence="1">Uncharacterized protein</fullName>
    </submittedName>
</protein>
<gene>
    <name evidence="1" type="ORF">PsorP6_017917</name>
</gene>
<accession>A0ACC0WBJ6</accession>
<evidence type="ECO:0000313" key="2">
    <source>
        <dbReference type="Proteomes" id="UP001163321"/>
    </source>
</evidence>
<comment type="caution">
    <text evidence="1">The sequence shown here is derived from an EMBL/GenBank/DDBJ whole genome shotgun (WGS) entry which is preliminary data.</text>
</comment>